<dbReference type="STRING" id="526729.SAMN04324258_0815"/>
<name>A0A1T5IQH1_9MICO</name>
<keyword evidence="2" id="KW-0812">Transmembrane</keyword>
<evidence type="ECO:0000313" key="4">
    <source>
        <dbReference type="Proteomes" id="UP000189777"/>
    </source>
</evidence>
<proteinExistence type="predicted"/>
<gene>
    <name evidence="3" type="ORF">SAMN04324258_0815</name>
</gene>
<feature type="transmembrane region" description="Helical" evidence="2">
    <location>
        <begin position="33"/>
        <end position="62"/>
    </location>
</feature>
<organism evidence="3 4">
    <name type="scientific">Krasilnikoviella flava</name>
    <dbReference type="NCBI Taxonomy" id="526729"/>
    <lineage>
        <taxon>Bacteria</taxon>
        <taxon>Bacillati</taxon>
        <taxon>Actinomycetota</taxon>
        <taxon>Actinomycetes</taxon>
        <taxon>Micrococcales</taxon>
        <taxon>Promicromonosporaceae</taxon>
        <taxon>Krasilnikoviella</taxon>
    </lineage>
</organism>
<evidence type="ECO:0000256" key="1">
    <source>
        <dbReference type="SAM" id="MobiDB-lite"/>
    </source>
</evidence>
<dbReference type="EMBL" id="FUZQ01000001">
    <property type="protein sequence ID" value="SKC41434.1"/>
    <property type="molecule type" value="Genomic_DNA"/>
</dbReference>
<keyword evidence="2" id="KW-0472">Membrane</keyword>
<accession>A0A1T5IQH1</accession>
<protein>
    <submittedName>
        <fullName evidence="3">Uncharacterized protein</fullName>
    </submittedName>
</protein>
<feature type="region of interest" description="Disordered" evidence="1">
    <location>
        <begin position="1"/>
        <end position="23"/>
    </location>
</feature>
<keyword evidence="2" id="KW-1133">Transmembrane helix</keyword>
<feature type="transmembrane region" description="Helical" evidence="2">
    <location>
        <begin position="151"/>
        <end position="169"/>
    </location>
</feature>
<feature type="transmembrane region" description="Helical" evidence="2">
    <location>
        <begin position="112"/>
        <end position="131"/>
    </location>
</feature>
<sequence length="191" mass="20289">MLAAVEHQGAPGPRPQLSAPTVPSKDWTRARGVLSAVAVAGAQAVATFALMFTTGLVVAVLSGPYEDLLSVVGWLFWSAVIALVTTGCALAVGVPLRLVPRLRAWWRGNGELMLLGALLGAALIVTAFVLGHPDTVDADGIELAVYQPHGVLLLVGWLLLAFFCAHALWPRRWTPRSQRRPTLGTEAARAE</sequence>
<dbReference type="Proteomes" id="UP000189777">
    <property type="component" value="Unassembled WGS sequence"/>
</dbReference>
<feature type="transmembrane region" description="Helical" evidence="2">
    <location>
        <begin position="74"/>
        <end position="100"/>
    </location>
</feature>
<keyword evidence="4" id="KW-1185">Reference proteome</keyword>
<dbReference type="AlphaFoldDB" id="A0A1T5IQH1"/>
<reference evidence="3 4" key="1">
    <citation type="submission" date="2017-02" db="EMBL/GenBank/DDBJ databases">
        <authorList>
            <person name="Peterson S.W."/>
        </authorList>
    </citation>
    <scope>NUCLEOTIDE SEQUENCE [LARGE SCALE GENOMIC DNA]</scope>
    <source>
        <strain evidence="3 4">DSM 21481</strain>
    </source>
</reference>
<evidence type="ECO:0000313" key="3">
    <source>
        <dbReference type="EMBL" id="SKC41434.1"/>
    </source>
</evidence>
<evidence type="ECO:0000256" key="2">
    <source>
        <dbReference type="SAM" id="Phobius"/>
    </source>
</evidence>